<keyword evidence="5 6" id="KW-0472">Membrane</keyword>
<dbReference type="Gene3D" id="1.10.3720.10">
    <property type="entry name" value="MetI-like"/>
    <property type="match status" value="2"/>
</dbReference>
<accession>A0ABW5SH10</accession>
<feature type="transmembrane region" description="Helical" evidence="6">
    <location>
        <begin position="207"/>
        <end position="231"/>
    </location>
</feature>
<evidence type="ECO:0000256" key="1">
    <source>
        <dbReference type="ARBA" id="ARBA00004141"/>
    </source>
</evidence>
<feature type="domain" description="ABC transmembrane type-1" evidence="7">
    <location>
        <begin position="363"/>
        <end position="558"/>
    </location>
</feature>
<organism evidence="8 9">
    <name type="scientific">Paenibacillus shunpengii</name>
    <dbReference type="NCBI Taxonomy" id="2054424"/>
    <lineage>
        <taxon>Bacteria</taxon>
        <taxon>Bacillati</taxon>
        <taxon>Bacillota</taxon>
        <taxon>Bacilli</taxon>
        <taxon>Bacillales</taxon>
        <taxon>Paenibacillaceae</taxon>
        <taxon>Paenibacillus</taxon>
    </lineage>
</organism>
<feature type="transmembrane region" description="Helical" evidence="6">
    <location>
        <begin position="26"/>
        <end position="48"/>
    </location>
</feature>
<keyword evidence="3 6" id="KW-0812">Transmembrane</keyword>
<evidence type="ECO:0000256" key="3">
    <source>
        <dbReference type="ARBA" id="ARBA00022692"/>
    </source>
</evidence>
<dbReference type="Pfam" id="PF00528">
    <property type="entry name" value="BPD_transp_1"/>
    <property type="match status" value="2"/>
</dbReference>
<reference evidence="9" key="1">
    <citation type="journal article" date="2019" name="Int. J. Syst. Evol. Microbiol.">
        <title>The Global Catalogue of Microorganisms (GCM) 10K type strain sequencing project: providing services to taxonomists for standard genome sequencing and annotation.</title>
        <authorList>
            <consortium name="The Broad Institute Genomics Platform"/>
            <consortium name="The Broad Institute Genome Sequencing Center for Infectious Disease"/>
            <person name="Wu L."/>
            <person name="Ma J."/>
        </authorList>
    </citation>
    <scope>NUCLEOTIDE SEQUENCE [LARGE SCALE GENOMIC DNA]</scope>
    <source>
        <strain evidence="9">KCTC 33849</strain>
    </source>
</reference>
<dbReference type="PANTHER" id="PTHR43496">
    <property type="entry name" value="PROTEIN LPLB"/>
    <property type="match status" value="1"/>
</dbReference>
<dbReference type="SUPFAM" id="SSF161098">
    <property type="entry name" value="MetI-like"/>
    <property type="match status" value="2"/>
</dbReference>
<dbReference type="InterPro" id="IPR017664">
    <property type="entry name" value="AminoethylPonate_ABC_perm-1"/>
</dbReference>
<evidence type="ECO:0000313" key="8">
    <source>
        <dbReference type="EMBL" id="MFD2699078.1"/>
    </source>
</evidence>
<sequence>MMKQTSSHITLGKWKQLRIRGRGSSLWTLLIVLLGLVTVVILPLIFLFRQAFMDQNGVFVGLANFAKYGESPALLQSLQHSLTVSVLTTVIVIPLAFGLAYVLTRTDIKGKGIIKGLAMLPLFAPTMMHGLALTYLFGNQGLFTTGFFGALPFEWRIPLYGPVGILIAEVIYTFPQAFLIMMAGLMISDYRLYEAADSMGASHFKKLWSITLPSVKYALLSAATVCFTLSFTDYGAPKVVGGQYSVLATDVYKQVVGQQNMSMGAVVGIMLTVPAVLAFILDRIVTRKQQAYVTSKSVPYAIKRNRLRNTFAYLYAGIFSLVIVTVMGAVVFAAFVKKWPYNLSLTMDNFNFSKAAAGGFDPFWNSVQMSIMTAVLGTVLIFAIAYLIENTKGFRGLRQAAYFLSILPMALPGLVIGLAFIYFFNHPGNPLGFMYGTMAILVLANILHFYSVPFMTATTTLKMMDKEFDQVSESMNVGRGRTFFRVTVPLSMSAILEMFVYLFVNSMVTISAVVFLYGADLKLASIMIVNMDDAGDTAQAAAMSVLIVLLNIAVRGGYEALTARLRRKTAAWQKR</sequence>
<dbReference type="PROSITE" id="PS50928">
    <property type="entry name" value="ABC_TM1"/>
    <property type="match status" value="2"/>
</dbReference>
<dbReference type="InterPro" id="IPR000515">
    <property type="entry name" value="MetI-like"/>
</dbReference>
<dbReference type="CDD" id="cd06261">
    <property type="entry name" value="TM_PBP2"/>
    <property type="match status" value="2"/>
</dbReference>
<gene>
    <name evidence="8" type="ORF">ACFSVM_01225</name>
</gene>
<dbReference type="RefSeq" id="WP_090726669.1">
    <property type="nucleotide sequence ID" value="NZ_JBHUMJ010000002.1"/>
</dbReference>
<protein>
    <submittedName>
        <fullName evidence="8">2-aminoethylphosphonate ABC transporter permease subunit</fullName>
    </submittedName>
</protein>
<keyword evidence="2 6" id="KW-0813">Transport</keyword>
<keyword evidence="9" id="KW-1185">Reference proteome</keyword>
<dbReference type="EMBL" id="JBHUMJ010000002">
    <property type="protein sequence ID" value="MFD2699078.1"/>
    <property type="molecule type" value="Genomic_DNA"/>
</dbReference>
<proteinExistence type="inferred from homology"/>
<evidence type="ECO:0000256" key="6">
    <source>
        <dbReference type="RuleBase" id="RU363032"/>
    </source>
</evidence>
<feature type="transmembrane region" description="Helical" evidence="6">
    <location>
        <begin position="538"/>
        <end position="558"/>
    </location>
</feature>
<feature type="transmembrane region" description="Helical" evidence="6">
    <location>
        <begin position="116"/>
        <end position="137"/>
    </location>
</feature>
<evidence type="ECO:0000256" key="2">
    <source>
        <dbReference type="ARBA" id="ARBA00022448"/>
    </source>
</evidence>
<evidence type="ECO:0000256" key="5">
    <source>
        <dbReference type="ARBA" id="ARBA00023136"/>
    </source>
</evidence>
<comment type="subcellular location">
    <subcellularLocation>
        <location evidence="6">Cell membrane</location>
        <topology evidence="6">Multi-pass membrane protein</topology>
    </subcellularLocation>
    <subcellularLocation>
        <location evidence="1">Membrane</location>
        <topology evidence="1">Multi-pass membrane protein</topology>
    </subcellularLocation>
</comment>
<feature type="transmembrane region" description="Helical" evidence="6">
    <location>
        <begin position="261"/>
        <end position="281"/>
    </location>
</feature>
<name>A0ABW5SH10_9BACL</name>
<feature type="transmembrane region" description="Helical" evidence="6">
    <location>
        <begin position="369"/>
        <end position="388"/>
    </location>
</feature>
<feature type="transmembrane region" description="Helical" evidence="6">
    <location>
        <begin position="312"/>
        <end position="336"/>
    </location>
</feature>
<dbReference type="Proteomes" id="UP001597540">
    <property type="component" value="Unassembled WGS sequence"/>
</dbReference>
<feature type="domain" description="ABC transmembrane type-1" evidence="7">
    <location>
        <begin position="78"/>
        <end position="282"/>
    </location>
</feature>
<feature type="transmembrane region" description="Helical" evidence="6">
    <location>
        <begin position="435"/>
        <end position="456"/>
    </location>
</feature>
<feature type="transmembrane region" description="Helical" evidence="6">
    <location>
        <begin position="82"/>
        <end position="104"/>
    </location>
</feature>
<keyword evidence="4 6" id="KW-1133">Transmembrane helix</keyword>
<dbReference type="PANTHER" id="PTHR43496:SF1">
    <property type="entry name" value="POLYGALACTURONAN_RHAMNOGALACTURONAN TRANSPORT SYSTEM PERMEASE PROTEIN YTEP"/>
    <property type="match status" value="1"/>
</dbReference>
<feature type="transmembrane region" description="Helical" evidence="6">
    <location>
        <begin position="400"/>
        <end position="423"/>
    </location>
</feature>
<feature type="transmembrane region" description="Helical" evidence="6">
    <location>
        <begin position="499"/>
        <end position="518"/>
    </location>
</feature>
<comment type="caution">
    <text evidence="8">The sequence shown here is derived from an EMBL/GenBank/DDBJ whole genome shotgun (WGS) entry which is preliminary data.</text>
</comment>
<comment type="similarity">
    <text evidence="6">Belongs to the binding-protein-dependent transport system permease family.</text>
</comment>
<evidence type="ECO:0000313" key="9">
    <source>
        <dbReference type="Proteomes" id="UP001597540"/>
    </source>
</evidence>
<evidence type="ECO:0000259" key="7">
    <source>
        <dbReference type="PROSITE" id="PS50928"/>
    </source>
</evidence>
<evidence type="ECO:0000256" key="4">
    <source>
        <dbReference type="ARBA" id="ARBA00022989"/>
    </source>
</evidence>
<feature type="transmembrane region" description="Helical" evidence="6">
    <location>
        <begin position="157"/>
        <end position="187"/>
    </location>
</feature>
<dbReference type="InterPro" id="IPR035906">
    <property type="entry name" value="MetI-like_sf"/>
</dbReference>
<dbReference type="NCBIfam" id="TIGR03262">
    <property type="entry name" value="PhnU2"/>
    <property type="match status" value="1"/>
</dbReference>